<name>A0A8H7N976_BIOOC</name>
<dbReference type="EMBL" id="JADCTT010000005">
    <property type="protein sequence ID" value="KAF9751511.1"/>
    <property type="molecule type" value="Genomic_DNA"/>
</dbReference>
<evidence type="ECO:0000313" key="3">
    <source>
        <dbReference type="EMBL" id="KAF9751511.1"/>
    </source>
</evidence>
<organism evidence="3 4">
    <name type="scientific">Bionectria ochroleuca</name>
    <name type="common">Gliocladium roseum</name>
    <dbReference type="NCBI Taxonomy" id="29856"/>
    <lineage>
        <taxon>Eukaryota</taxon>
        <taxon>Fungi</taxon>
        <taxon>Dikarya</taxon>
        <taxon>Ascomycota</taxon>
        <taxon>Pezizomycotina</taxon>
        <taxon>Sordariomycetes</taxon>
        <taxon>Hypocreomycetidae</taxon>
        <taxon>Hypocreales</taxon>
        <taxon>Bionectriaceae</taxon>
        <taxon>Clonostachys</taxon>
    </lineage>
</organism>
<evidence type="ECO:0000256" key="2">
    <source>
        <dbReference type="SAM" id="Phobius"/>
    </source>
</evidence>
<protein>
    <submittedName>
        <fullName evidence="3">Uncharacterized protein</fullName>
    </submittedName>
</protein>
<feature type="transmembrane region" description="Helical" evidence="2">
    <location>
        <begin position="286"/>
        <end position="308"/>
    </location>
</feature>
<dbReference type="AlphaFoldDB" id="A0A8H7N976"/>
<evidence type="ECO:0000313" key="4">
    <source>
        <dbReference type="Proteomes" id="UP000616885"/>
    </source>
</evidence>
<reference evidence="3" key="1">
    <citation type="submission" date="2020-10" db="EMBL/GenBank/DDBJ databases">
        <title>High-Quality Genome Resource of Clonostachys rosea strain S41 by Oxford Nanopore Long-Read Sequencing.</title>
        <authorList>
            <person name="Wang H."/>
        </authorList>
    </citation>
    <scope>NUCLEOTIDE SEQUENCE</scope>
    <source>
        <strain evidence="3">S41</strain>
    </source>
</reference>
<feature type="region of interest" description="Disordered" evidence="1">
    <location>
        <begin position="59"/>
        <end position="80"/>
    </location>
</feature>
<proteinExistence type="predicted"/>
<comment type="caution">
    <text evidence="3">The sequence shown here is derived from an EMBL/GenBank/DDBJ whole genome shotgun (WGS) entry which is preliminary data.</text>
</comment>
<keyword evidence="2" id="KW-0812">Transmembrane</keyword>
<keyword evidence="2" id="KW-0472">Membrane</keyword>
<dbReference type="Proteomes" id="UP000616885">
    <property type="component" value="Unassembled WGS sequence"/>
</dbReference>
<evidence type="ECO:0000256" key="1">
    <source>
        <dbReference type="SAM" id="MobiDB-lite"/>
    </source>
</evidence>
<sequence length="487" mass="53445">MRHLQPRRIGSVCQFCSPTLPRAAREPLLVRSLNTKTTISRSPTTRRLAPSSLIGARAFATASSQSESPQSSKAITPTKALRKSYTPTELANSIDGSREQFLAGVENIHGNQLASHALQSCLQAASALHPQLRRAQSQAQASASRLALLGAERTGAKFAIDADLMAASDKISQTAYQLVSHKNVEMTSDILELYVNVQAQLGRPETLPAVFELYASKPKPQVRNGELQYIPQNPNGAEKAIEKPVADLALATAIDARNLDAALGITEAAFCVKAFKRQKLLKNATAPAIGLASLPFGIYGLATAYATYWQNTMDVTTATGVGIAGISGYFFVTGGLGIIAKLSAKEQMRRVTWLPGTPLRFRWMREEEREALDKIACAWGFKGVMEARRGIRPGLGRLERVYGIQADDPRSGRVHGGYELRLAGHNVMLMFPFVWLCSIRNCKYIQEKEEAATPRDMLDICELNKKKLNPNRCEETLWGYNRNSYPP</sequence>
<keyword evidence="2" id="KW-1133">Transmembrane helix</keyword>
<accession>A0A8H7N976</accession>
<gene>
    <name evidence="3" type="ORF">IM811_013305</name>
</gene>
<feature type="compositionally biased region" description="Low complexity" evidence="1">
    <location>
        <begin position="63"/>
        <end position="72"/>
    </location>
</feature>
<feature type="transmembrane region" description="Helical" evidence="2">
    <location>
        <begin position="320"/>
        <end position="340"/>
    </location>
</feature>